<sequence length="384" mass="40585">MSFRKRNSVLRAPRLANSAPEDKAIIAAGVRPSPHDGRLTTSTGTITLDQILAGHAGLPLGSSLLIQESGTTDFAGTLLRYFAAEGLVQGHHVHVLGAGDEWRRDLPGLASHGKPSATQFTSSSPSPSPEKMRIAWRYGALGNVPKPAKGAAVVPVTSDNGKPFCHDFDMAKRLESGDIAGQLLSHPPSSAPSRSAPSALGAFIADTALRLKESSPSSIHRIIVPSILSPTLYSPTACQPTEVIQFFHSLRGLLRQFPTQVTALVTLPVSLYPRSTGLTRWMELLSDGVLELIPFQHHSQMGSGGALEGDKSQGLLRVHCLPVFHEKGGGLEGGSMREDMSFKLSASSGLVIVPFSLPPVGGDDGANNSSKPSEDAPPAHLLDF</sequence>
<protein>
    <recommendedName>
        <fullName evidence="5">Elongator complex protein 4</fullName>
    </recommendedName>
</protein>
<dbReference type="Pfam" id="PF05625">
    <property type="entry name" value="PAXNEB"/>
    <property type="match status" value="1"/>
</dbReference>
<dbReference type="InterPro" id="IPR027417">
    <property type="entry name" value="P-loop_NTPase"/>
</dbReference>
<dbReference type="CDD" id="cd19494">
    <property type="entry name" value="Elp4"/>
    <property type="match status" value="1"/>
</dbReference>
<comment type="similarity">
    <text evidence="4">Belongs to the ELP4 family.</text>
</comment>
<evidence type="ECO:0000256" key="6">
    <source>
        <dbReference type="ARBA" id="ARBA00022490"/>
    </source>
</evidence>
<dbReference type="GO" id="GO:0002098">
    <property type="term" value="P:tRNA wobble uridine modification"/>
    <property type="evidence" value="ECO:0007669"/>
    <property type="project" value="InterPro"/>
</dbReference>
<evidence type="ECO:0000256" key="1">
    <source>
        <dbReference type="ARBA" id="ARBA00004123"/>
    </source>
</evidence>
<gene>
    <name evidence="10" type="ORF">DCS_07831</name>
</gene>
<dbReference type="PANTHER" id="PTHR12896:SF1">
    <property type="entry name" value="ELONGATOR COMPLEX PROTEIN 4"/>
    <property type="match status" value="1"/>
</dbReference>
<dbReference type="FunCoup" id="A0A151GFM2">
    <property type="interactions" value="665"/>
</dbReference>
<evidence type="ECO:0000256" key="2">
    <source>
        <dbReference type="ARBA" id="ARBA00004496"/>
    </source>
</evidence>
<keyword evidence="8" id="KW-0539">Nucleus</keyword>
<dbReference type="Gene3D" id="3.40.50.300">
    <property type="entry name" value="P-loop containing nucleotide triphosphate hydrolases"/>
    <property type="match status" value="1"/>
</dbReference>
<evidence type="ECO:0000313" key="10">
    <source>
        <dbReference type="EMBL" id="KYK55866.1"/>
    </source>
</evidence>
<dbReference type="UniPathway" id="UPA00988"/>
<keyword evidence="6" id="KW-0963">Cytoplasm</keyword>
<dbReference type="AlphaFoldDB" id="A0A151GFM2"/>
<keyword evidence="7" id="KW-0819">tRNA processing</keyword>
<feature type="region of interest" description="Disordered" evidence="9">
    <location>
        <begin position="361"/>
        <end position="384"/>
    </location>
</feature>
<evidence type="ECO:0000256" key="4">
    <source>
        <dbReference type="ARBA" id="ARBA00007573"/>
    </source>
</evidence>
<evidence type="ECO:0000256" key="8">
    <source>
        <dbReference type="ARBA" id="ARBA00023242"/>
    </source>
</evidence>
<evidence type="ECO:0000313" key="11">
    <source>
        <dbReference type="Proteomes" id="UP000076580"/>
    </source>
</evidence>
<dbReference type="EMBL" id="LAYC01000003">
    <property type="protein sequence ID" value="KYK55866.1"/>
    <property type="molecule type" value="Genomic_DNA"/>
</dbReference>
<name>A0A151GFM2_DRECN</name>
<evidence type="ECO:0000256" key="7">
    <source>
        <dbReference type="ARBA" id="ARBA00022694"/>
    </source>
</evidence>
<proteinExistence type="inferred from homology"/>
<dbReference type="PANTHER" id="PTHR12896">
    <property type="entry name" value="PAX6 NEIGHBOR PROTEIN PAXNEB"/>
    <property type="match status" value="1"/>
</dbReference>
<evidence type="ECO:0000256" key="5">
    <source>
        <dbReference type="ARBA" id="ARBA00020265"/>
    </source>
</evidence>
<dbReference type="GO" id="GO:0033588">
    <property type="term" value="C:elongator holoenzyme complex"/>
    <property type="evidence" value="ECO:0007669"/>
    <property type="project" value="InterPro"/>
</dbReference>
<keyword evidence="11" id="KW-1185">Reference proteome</keyword>
<dbReference type="InParanoid" id="A0A151GFM2"/>
<dbReference type="GeneID" id="63720474"/>
<organism evidence="10 11">
    <name type="scientific">Drechmeria coniospora</name>
    <name type="common">Nematophagous fungus</name>
    <name type="synonym">Meria coniospora</name>
    <dbReference type="NCBI Taxonomy" id="98403"/>
    <lineage>
        <taxon>Eukaryota</taxon>
        <taxon>Fungi</taxon>
        <taxon>Dikarya</taxon>
        <taxon>Ascomycota</taxon>
        <taxon>Pezizomycotina</taxon>
        <taxon>Sordariomycetes</taxon>
        <taxon>Hypocreomycetidae</taxon>
        <taxon>Hypocreales</taxon>
        <taxon>Ophiocordycipitaceae</taxon>
        <taxon>Drechmeria</taxon>
    </lineage>
</organism>
<reference evidence="10 11" key="1">
    <citation type="journal article" date="2016" name="Sci. Rep.">
        <title>Insights into Adaptations to a Near-Obligate Nematode Endoparasitic Lifestyle from the Finished Genome of Drechmeria coniospora.</title>
        <authorList>
            <person name="Zhang L."/>
            <person name="Zhou Z."/>
            <person name="Guo Q."/>
            <person name="Fokkens L."/>
            <person name="Miskei M."/>
            <person name="Pocsi I."/>
            <person name="Zhang W."/>
            <person name="Chen M."/>
            <person name="Wang L."/>
            <person name="Sun Y."/>
            <person name="Donzelli B.G."/>
            <person name="Gibson D.M."/>
            <person name="Nelson D.R."/>
            <person name="Luo J.G."/>
            <person name="Rep M."/>
            <person name="Liu H."/>
            <person name="Yang S."/>
            <person name="Wang J."/>
            <person name="Krasnoff S.B."/>
            <person name="Xu Y."/>
            <person name="Molnar I."/>
            <person name="Lin M."/>
        </authorList>
    </citation>
    <scope>NUCLEOTIDE SEQUENCE [LARGE SCALE GENOMIC DNA]</scope>
    <source>
        <strain evidence="10 11">ARSEF 6962</strain>
    </source>
</reference>
<dbReference type="OrthoDB" id="289162at2759"/>
<comment type="subcellular location">
    <subcellularLocation>
        <location evidence="2">Cytoplasm</location>
    </subcellularLocation>
    <subcellularLocation>
        <location evidence="1">Nucleus</location>
    </subcellularLocation>
</comment>
<dbReference type="GO" id="GO:0005737">
    <property type="term" value="C:cytoplasm"/>
    <property type="evidence" value="ECO:0007669"/>
    <property type="project" value="UniProtKB-SubCell"/>
</dbReference>
<accession>A0A151GFM2</accession>
<comment type="caution">
    <text evidence="10">The sequence shown here is derived from an EMBL/GenBank/DDBJ whole genome shotgun (WGS) entry which is preliminary data.</text>
</comment>
<dbReference type="STRING" id="98403.A0A151GFM2"/>
<dbReference type="Proteomes" id="UP000076580">
    <property type="component" value="Chromosome 03"/>
</dbReference>
<dbReference type="GO" id="GO:0008023">
    <property type="term" value="C:transcription elongation factor complex"/>
    <property type="evidence" value="ECO:0007669"/>
    <property type="project" value="TreeGrafter"/>
</dbReference>
<comment type="pathway">
    <text evidence="3">tRNA modification; 5-methoxycarbonylmethyl-2-thiouridine-tRNA biosynthesis.</text>
</comment>
<dbReference type="RefSeq" id="XP_040655218.1">
    <property type="nucleotide sequence ID" value="XM_040805114.1"/>
</dbReference>
<evidence type="ECO:0000256" key="9">
    <source>
        <dbReference type="SAM" id="MobiDB-lite"/>
    </source>
</evidence>
<feature type="region of interest" description="Disordered" evidence="9">
    <location>
        <begin position="109"/>
        <end position="129"/>
    </location>
</feature>
<evidence type="ECO:0000256" key="3">
    <source>
        <dbReference type="ARBA" id="ARBA00005043"/>
    </source>
</evidence>
<dbReference type="InterPro" id="IPR008728">
    <property type="entry name" value="Elongator_complex_protein_4"/>
</dbReference>